<gene>
    <name evidence="8" type="ORF">L195_g000430</name>
</gene>
<evidence type="ECO:0000256" key="6">
    <source>
        <dbReference type="RuleBase" id="RU362019"/>
    </source>
</evidence>
<dbReference type="Gene3D" id="2.30.30.870">
    <property type="entry name" value="Pelota, domain A"/>
    <property type="match status" value="1"/>
</dbReference>
<dbReference type="FunFam" id="2.30.30.870:FF:000002">
    <property type="entry name" value="Protein pelota homolog"/>
    <property type="match status" value="1"/>
</dbReference>
<accession>A0A2K3NLY3</accession>
<evidence type="ECO:0000256" key="5">
    <source>
        <dbReference type="ARBA" id="ARBA00022723"/>
    </source>
</evidence>
<protein>
    <recommendedName>
        <fullName evidence="6">Protein pelota homolog</fullName>
    </recommendedName>
</protein>
<dbReference type="InterPro" id="IPR058547">
    <property type="entry name" value="Pelota_N"/>
</dbReference>
<dbReference type="FunFam" id="3.30.1330.30:FF:000008">
    <property type="entry name" value="Protein pelota homolog"/>
    <property type="match status" value="1"/>
</dbReference>
<dbReference type="GO" id="GO:0032790">
    <property type="term" value="P:ribosome disassembly"/>
    <property type="evidence" value="ECO:0007669"/>
    <property type="project" value="TreeGrafter"/>
</dbReference>
<dbReference type="Gene3D" id="3.30.1330.30">
    <property type="match status" value="1"/>
</dbReference>
<dbReference type="NCBIfam" id="TIGR00111">
    <property type="entry name" value="pelota"/>
    <property type="match status" value="1"/>
</dbReference>
<evidence type="ECO:0000256" key="2">
    <source>
        <dbReference type="ARBA" id="ARBA00004496"/>
    </source>
</evidence>
<sequence>MKLLEKDFALNQRGTVKIIAEEPDDVWLLYNLITIGDVVTADTTRKVHLESNKNTASRVKLNLHLKVTCRDFHKDSSTLRVHGRNLESNQHVAAGSFHTLTLEINKPFDLQKKLWGPNAVETLADATENNNNSSSSDANLAVVVIQQHQAEIHLLGKGVTNCCSKIEASSRSHSHKKSSSSSNVFFRDVFAAFVKHVDFKVVRSVVIAGDNDDNAALSPATFRRFLLSEAKKLRMRCIEENKSRIVVVGSKCNNKGNCDFDLREVLNDMAVMNLIKDSNLGLEIRTFKELWDMVCNNSDRVCYGPKHVESAHEMKAIETLLISDDLYKNEEIETRKKYVSLVKSVKEGGGKALVYSSMHVSTPQLAQLTGVAAILRFPLPGLQDMDDE</sequence>
<dbReference type="EMBL" id="ASHM01000146">
    <property type="protein sequence ID" value="PNY04019.1"/>
    <property type="molecule type" value="Genomic_DNA"/>
</dbReference>
<keyword evidence="5 6" id="KW-0479">Metal-binding</keyword>
<evidence type="ECO:0000259" key="7">
    <source>
        <dbReference type="SMART" id="SM01194"/>
    </source>
</evidence>
<dbReference type="PANTHER" id="PTHR10853:SF3">
    <property type="entry name" value="EUKARYOTIC RELEASE FACTOR 1 (ERF1) FAMILY PROTEIN"/>
    <property type="match status" value="1"/>
</dbReference>
<evidence type="ECO:0000256" key="1">
    <source>
        <dbReference type="ARBA" id="ARBA00001968"/>
    </source>
</evidence>
<dbReference type="SUPFAM" id="SSF159065">
    <property type="entry name" value="Dom34/Pelota N-terminal domain-like"/>
    <property type="match status" value="1"/>
</dbReference>
<comment type="caution">
    <text evidence="8">The sequence shown here is derived from an EMBL/GenBank/DDBJ whole genome shotgun (WGS) entry which is preliminary data.</text>
</comment>
<evidence type="ECO:0000313" key="9">
    <source>
        <dbReference type="Proteomes" id="UP000236291"/>
    </source>
</evidence>
<comment type="similarity">
    <text evidence="3 6">Belongs to the eukaryotic release factor 1 family. Pelota subfamily.</text>
</comment>
<dbReference type="GO" id="GO:0070651">
    <property type="term" value="P:nonfunctional rRNA decay"/>
    <property type="evidence" value="ECO:0007669"/>
    <property type="project" value="TreeGrafter"/>
</dbReference>
<dbReference type="SUPFAM" id="SSF53137">
    <property type="entry name" value="Translational machinery components"/>
    <property type="match status" value="1"/>
</dbReference>
<dbReference type="InterPro" id="IPR005142">
    <property type="entry name" value="eRF1_3"/>
</dbReference>
<dbReference type="InterPro" id="IPR038069">
    <property type="entry name" value="Pelota/DOM34_N"/>
</dbReference>
<dbReference type="PANTHER" id="PTHR10853">
    <property type="entry name" value="PELOTA"/>
    <property type="match status" value="1"/>
</dbReference>
<comment type="cofactor">
    <cofactor evidence="1 6">
        <name>a divalent metal cation</name>
        <dbReference type="ChEBI" id="CHEBI:60240"/>
    </cofactor>
</comment>
<evidence type="ECO:0000256" key="3">
    <source>
        <dbReference type="ARBA" id="ARBA00009504"/>
    </source>
</evidence>
<dbReference type="Pfam" id="PF03465">
    <property type="entry name" value="eRF1_3"/>
    <property type="match status" value="1"/>
</dbReference>
<dbReference type="Proteomes" id="UP000236291">
    <property type="component" value="Unassembled WGS sequence"/>
</dbReference>
<dbReference type="GO" id="GO:0071025">
    <property type="term" value="P:RNA surveillance"/>
    <property type="evidence" value="ECO:0007669"/>
    <property type="project" value="InterPro"/>
</dbReference>
<reference evidence="8 9" key="1">
    <citation type="journal article" date="2014" name="Am. J. Bot.">
        <title>Genome assembly and annotation for red clover (Trifolium pratense; Fabaceae).</title>
        <authorList>
            <person name="Istvanek J."/>
            <person name="Jaros M."/>
            <person name="Krenek A."/>
            <person name="Repkova J."/>
        </authorList>
    </citation>
    <scope>NUCLEOTIDE SEQUENCE [LARGE SCALE GENOMIC DNA]</scope>
    <source>
        <strain evidence="9">cv. Tatra</strain>
        <tissue evidence="8">Young leaves</tissue>
    </source>
</reference>
<evidence type="ECO:0000256" key="4">
    <source>
        <dbReference type="ARBA" id="ARBA00022490"/>
    </source>
</evidence>
<proteinExistence type="inferred from homology"/>
<dbReference type="InterPro" id="IPR005140">
    <property type="entry name" value="eRF1_Pelota-like_N"/>
</dbReference>
<feature type="domain" description="eRF1/Pelota-like N-terminal" evidence="7">
    <location>
        <begin position="1"/>
        <end position="128"/>
    </location>
</feature>
<dbReference type="SUPFAM" id="SSF55315">
    <property type="entry name" value="L30e-like"/>
    <property type="match status" value="1"/>
</dbReference>
<dbReference type="GO" id="GO:0070481">
    <property type="term" value="P:nuclear-transcribed mRNA catabolic process, non-stop decay"/>
    <property type="evidence" value="ECO:0007669"/>
    <property type="project" value="InterPro"/>
</dbReference>
<evidence type="ECO:0000313" key="8">
    <source>
        <dbReference type="EMBL" id="PNY04019.1"/>
    </source>
</evidence>
<dbReference type="STRING" id="57577.A0A2K3NLY3"/>
<keyword evidence="4 6" id="KW-0963">Cytoplasm</keyword>
<dbReference type="InterPro" id="IPR004405">
    <property type="entry name" value="TF_pelota"/>
</dbReference>
<dbReference type="GO" id="GO:0046872">
    <property type="term" value="F:metal ion binding"/>
    <property type="evidence" value="ECO:0007669"/>
    <property type="project" value="UniProtKB-KW"/>
</dbReference>
<reference evidence="8 9" key="2">
    <citation type="journal article" date="2017" name="Front. Plant Sci.">
        <title>Gene Classification and Mining of Molecular Markers Useful in Red Clover (Trifolium pratense) Breeding.</title>
        <authorList>
            <person name="Istvanek J."/>
            <person name="Dluhosova J."/>
            <person name="Dluhos P."/>
            <person name="Patkova L."/>
            <person name="Nedelnik J."/>
            <person name="Repkova J."/>
        </authorList>
    </citation>
    <scope>NUCLEOTIDE SEQUENCE [LARGE SCALE GENOMIC DNA]</scope>
    <source>
        <strain evidence="9">cv. Tatra</strain>
        <tissue evidence="8">Young leaves</tissue>
    </source>
</reference>
<dbReference type="GO" id="GO:0005737">
    <property type="term" value="C:cytoplasm"/>
    <property type="evidence" value="ECO:0007669"/>
    <property type="project" value="UniProtKB-SubCell"/>
</dbReference>
<dbReference type="InterPro" id="IPR042226">
    <property type="entry name" value="eFR1_2_sf"/>
</dbReference>
<dbReference type="Pfam" id="PF26356">
    <property type="entry name" value="Pelota_N"/>
    <property type="match status" value="1"/>
</dbReference>
<dbReference type="InterPro" id="IPR029064">
    <property type="entry name" value="Ribosomal_eL30-like_sf"/>
</dbReference>
<organism evidence="8 9">
    <name type="scientific">Trifolium pratense</name>
    <name type="common">Red clover</name>
    <dbReference type="NCBI Taxonomy" id="57577"/>
    <lineage>
        <taxon>Eukaryota</taxon>
        <taxon>Viridiplantae</taxon>
        <taxon>Streptophyta</taxon>
        <taxon>Embryophyta</taxon>
        <taxon>Tracheophyta</taxon>
        <taxon>Spermatophyta</taxon>
        <taxon>Magnoliopsida</taxon>
        <taxon>eudicotyledons</taxon>
        <taxon>Gunneridae</taxon>
        <taxon>Pentapetalae</taxon>
        <taxon>rosids</taxon>
        <taxon>fabids</taxon>
        <taxon>Fabales</taxon>
        <taxon>Fabaceae</taxon>
        <taxon>Papilionoideae</taxon>
        <taxon>50 kb inversion clade</taxon>
        <taxon>NPAAA clade</taxon>
        <taxon>Hologalegina</taxon>
        <taxon>IRL clade</taxon>
        <taxon>Trifolieae</taxon>
        <taxon>Trifolium</taxon>
    </lineage>
</organism>
<dbReference type="AlphaFoldDB" id="A0A2K3NLY3"/>
<dbReference type="SMART" id="SM01194">
    <property type="entry name" value="eRF1_1"/>
    <property type="match status" value="1"/>
</dbReference>
<dbReference type="ExpressionAtlas" id="A0A2K3NLY3">
    <property type="expression patterns" value="baseline"/>
</dbReference>
<comment type="subcellular location">
    <subcellularLocation>
        <location evidence="2 6">Cytoplasm</location>
    </subcellularLocation>
</comment>
<dbReference type="Gene3D" id="3.30.420.60">
    <property type="entry name" value="eRF1 domain 2"/>
    <property type="match status" value="1"/>
</dbReference>
<comment type="function">
    <text evidence="6">Component of the Pelota-HBS1L complex, a complex that recognizes stalled ribosomes and triggers the No-Go Decay (NGD) pathway. In the Pelota-HBS1L complex, pelo recognizes ribosomes stalled at the 3' end of an mRNA and engages stalled ribosomes by destabilizing mRNA in the mRNA channel.</text>
</comment>
<name>A0A2K3NLY3_TRIPR</name>
<dbReference type="GO" id="GO:0070966">
    <property type="term" value="P:nuclear-transcribed mRNA catabolic process, no-go decay"/>
    <property type="evidence" value="ECO:0007669"/>
    <property type="project" value="InterPro"/>
</dbReference>